<evidence type="ECO:0000313" key="3">
    <source>
        <dbReference type="Proteomes" id="UP001601058"/>
    </source>
</evidence>
<proteinExistence type="predicted"/>
<keyword evidence="3" id="KW-1185">Reference proteome</keyword>
<organism evidence="2 3">
    <name type="scientific">Cytobacillus mangrovibacter</name>
    <dbReference type="NCBI Taxonomy" id="3299024"/>
    <lineage>
        <taxon>Bacteria</taxon>
        <taxon>Bacillati</taxon>
        <taxon>Bacillota</taxon>
        <taxon>Bacilli</taxon>
        <taxon>Bacillales</taxon>
        <taxon>Bacillaceae</taxon>
        <taxon>Cytobacillus</taxon>
    </lineage>
</organism>
<dbReference type="Proteomes" id="UP001601058">
    <property type="component" value="Unassembled WGS sequence"/>
</dbReference>
<comment type="caution">
    <text evidence="2">The sequence shown here is derived from an EMBL/GenBank/DDBJ whole genome shotgun (WGS) entry which is preliminary data.</text>
</comment>
<dbReference type="RefSeq" id="WP_389222678.1">
    <property type="nucleotide sequence ID" value="NZ_JBIACJ010000013.1"/>
</dbReference>
<feature type="compositionally biased region" description="Basic and acidic residues" evidence="1">
    <location>
        <begin position="37"/>
        <end position="59"/>
    </location>
</feature>
<reference evidence="2 3" key="1">
    <citation type="submission" date="2024-08" db="EMBL/GenBank/DDBJ databases">
        <title>Two novel Cytobacillus novel species.</title>
        <authorList>
            <person name="Liu G."/>
        </authorList>
    </citation>
    <scope>NUCLEOTIDE SEQUENCE [LARGE SCALE GENOMIC DNA]</scope>
    <source>
        <strain evidence="2 3">FJAT-53684</strain>
    </source>
</reference>
<protein>
    <recommendedName>
        <fullName evidence="4">Multidrug ABC transporter ATPase</fullName>
    </recommendedName>
</protein>
<gene>
    <name evidence="2" type="ORF">ACFYKT_18745</name>
</gene>
<accession>A0ABW6K3N0</accession>
<evidence type="ECO:0000313" key="2">
    <source>
        <dbReference type="EMBL" id="MFE8698364.1"/>
    </source>
</evidence>
<dbReference type="EMBL" id="JBIACJ010000013">
    <property type="protein sequence ID" value="MFE8698364.1"/>
    <property type="molecule type" value="Genomic_DNA"/>
</dbReference>
<evidence type="ECO:0000256" key="1">
    <source>
        <dbReference type="SAM" id="MobiDB-lite"/>
    </source>
</evidence>
<feature type="region of interest" description="Disordered" evidence="1">
    <location>
        <begin position="26"/>
        <end position="59"/>
    </location>
</feature>
<name>A0ABW6K3N0_9BACI</name>
<evidence type="ECO:0008006" key="4">
    <source>
        <dbReference type="Google" id="ProtNLM"/>
    </source>
</evidence>
<sequence>MKRDMKEEMDPLNGTMVQNFEEMKKNGKIMESMETNKALKEKGKQPDPKQDLESEEKND</sequence>